<dbReference type="AlphaFoldDB" id="A0A7S1V9S4"/>
<gene>
    <name evidence="1" type="ORF">GOCE00092_LOCUS17703</name>
</gene>
<accession>A0A7S1V9S4</accession>
<reference evidence="1" key="1">
    <citation type="submission" date="2021-01" db="EMBL/GenBank/DDBJ databases">
        <authorList>
            <person name="Corre E."/>
            <person name="Pelletier E."/>
            <person name="Niang G."/>
            <person name="Scheremetjew M."/>
            <person name="Finn R."/>
            <person name="Kale V."/>
            <person name="Holt S."/>
            <person name="Cochrane G."/>
            <person name="Meng A."/>
            <person name="Brown T."/>
            <person name="Cohen L."/>
        </authorList>
    </citation>
    <scope>NUCLEOTIDE SEQUENCE</scope>
    <source>
        <strain evidence="1">CCMP 410</strain>
    </source>
</reference>
<evidence type="ECO:0000313" key="1">
    <source>
        <dbReference type="EMBL" id="CAD9292704.1"/>
    </source>
</evidence>
<sequence length="251" mass="28702">MQEFRDSLLLRYARSPPDLPSACDGCGKECTVRHALACKVGGLVIRRHDEIRDVLIDIASKVFPNAAIRDEPKIHTGRVAEEEKATEQTTNNVRRNFRKHKGEEERGDILIRGLYANGTDCIIDVRVTDLDAKCDRNMDPEKILQKHEREKKKKYLQACLEQRRHFAPFVVSTDGMLGKESKTLLKKLSSLLADKWEKPYHEVCGYVTALMSIAIVRATHQCIRGSRVPTAYMSKRLPQWEDKAGLSLFRR</sequence>
<name>A0A7S1V9S4_9STRA</name>
<protein>
    <submittedName>
        <fullName evidence="1">Uncharacterized protein</fullName>
    </submittedName>
</protein>
<organism evidence="1">
    <name type="scientific">Grammatophora oceanica</name>
    <dbReference type="NCBI Taxonomy" id="210454"/>
    <lineage>
        <taxon>Eukaryota</taxon>
        <taxon>Sar</taxon>
        <taxon>Stramenopiles</taxon>
        <taxon>Ochrophyta</taxon>
        <taxon>Bacillariophyta</taxon>
        <taxon>Fragilariophyceae</taxon>
        <taxon>Fragilariophycidae</taxon>
        <taxon>Rhabdonematales</taxon>
        <taxon>Grammatophoraceae</taxon>
        <taxon>Grammatophora</taxon>
    </lineage>
</organism>
<proteinExistence type="predicted"/>
<dbReference type="EMBL" id="HBGK01034188">
    <property type="protein sequence ID" value="CAD9292704.1"/>
    <property type="molecule type" value="Transcribed_RNA"/>
</dbReference>